<keyword evidence="3" id="KW-1185">Reference proteome</keyword>
<comment type="similarity">
    <text evidence="1">Belongs to the asaB hydroxylase/desaturase family.</text>
</comment>
<dbReference type="NCBIfam" id="NF041278">
    <property type="entry name" value="CmcJ_NvfI_EfuI"/>
    <property type="match status" value="1"/>
</dbReference>
<comment type="caution">
    <text evidence="2">The sequence shown here is derived from an EMBL/GenBank/DDBJ whole genome shotgun (WGS) entry which is preliminary data.</text>
</comment>
<gene>
    <name evidence="2" type="ORF">PG999_003342</name>
</gene>
<proteinExistence type="inferred from homology"/>
<evidence type="ECO:0008006" key="4">
    <source>
        <dbReference type="Google" id="ProtNLM"/>
    </source>
</evidence>
<dbReference type="AlphaFoldDB" id="A0AAW0R390"/>
<name>A0AAW0R390_9PEZI</name>
<evidence type="ECO:0000256" key="1">
    <source>
        <dbReference type="ARBA" id="ARBA00023604"/>
    </source>
</evidence>
<accession>A0AAW0R390</accession>
<evidence type="ECO:0000313" key="2">
    <source>
        <dbReference type="EMBL" id="KAK8123424.1"/>
    </source>
</evidence>
<dbReference type="GO" id="GO:0016491">
    <property type="term" value="F:oxidoreductase activity"/>
    <property type="evidence" value="ECO:0007669"/>
    <property type="project" value="InterPro"/>
</dbReference>
<dbReference type="PANTHER" id="PTHR34598">
    <property type="entry name" value="BLL6449 PROTEIN"/>
    <property type="match status" value="1"/>
</dbReference>
<evidence type="ECO:0000313" key="3">
    <source>
        <dbReference type="Proteomes" id="UP001392437"/>
    </source>
</evidence>
<dbReference type="PANTHER" id="PTHR34598:SF3">
    <property type="entry name" value="OXIDOREDUCTASE AN1597"/>
    <property type="match status" value="1"/>
</dbReference>
<sequence length="329" mass="36372">MATSSNPACGVFTFVEPDLSVSAHDRPMFAAPDTKTSVEEKLVLHDFRTATDVVGGAEGLDVQGFTFIKHKSALSTESLLNGTDIKDVEETYAQEALNLSIKLTGAKRGIVHNVVFRRRLSPGEPDLSSLFPAGDDDEVKTPSKKILVPFPQGPARQMHIDLSLEGLEQTLRYCRRDIAAFAGPVLEAQDHRAAGEEKVKVPRFAAYSVWRALRTVKRDPIAVCDWRSLDKQNDLVPTENRKPSEINECGYYIGGAMGGLPPKNPQAQRWYWMPEQTPEEVLFIKFADSASAEDPNVAKGCLHGSPEVPGTEDAEPRCSVETRVYLFWE</sequence>
<dbReference type="InterPro" id="IPR044053">
    <property type="entry name" value="AsaB-like"/>
</dbReference>
<dbReference type="EMBL" id="JAQQWP010000003">
    <property type="protein sequence ID" value="KAK8123424.1"/>
    <property type="molecule type" value="Genomic_DNA"/>
</dbReference>
<reference evidence="2 3" key="1">
    <citation type="submission" date="2023-01" db="EMBL/GenBank/DDBJ databases">
        <title>Analysis of 21 Apiospora genomes using comparative genomics revels a genus with tremendous synthesis potential of carbohydrate active enzymes and secondary metabolites.</title>
        <authorList>
            <person name="Sorensen T."/>
        </authorList>
    </citation>
    <scope>NUCLEOTIDE SEQUENCE [LARGE SCALE GENOMIC DNA]</scope>
    <source>
        <strain evidence="2 3">CBS 117206</strain>
    </source>
</reference>
<protein>
    <recommendedName>
        <fullName evidence="4">GA4 desaturase</fullName>
    </recommendedName>
</protein>
<organism evidence="2 3">
    <name type="scientific">Apiospora kogelbergensis</name>
    <dbReference type="NCBI Taxonomy" id="1337665"/>
    <lineage>
        <taxon>Eukaryota</taxon>
        <taxon>Fungi</taxon>
        <taxon>Dikarya</taxon>
        <taxon>Ascomycota</taxon>
        <taxon>Pezizomycotina</taxon>
        <taxon>Sordariomycetes</taxon>
        <taxon>Xylariomycetidae</taxon>
        <taxon>Amphisphaeriales</taxon>
        <taxon>Apiosporaceae</taxon>
        <taxon>Apiospora</taxon>
    </lineage>
</organism>
<dbReference type="Proteomes" id="UP001392437">
    <property type="component" value="Unassembled WGS sequence"/>
</dbReference>